<evidence type="ECO:0000313" key="9">
    <source>
        <dbReference type="Proteomes" id="UP000235554"/>
    </source>
</evidence>
<evidence type="ECO:0000256" key="5">
    <source>
        <dbReference type="SAM" id="Phobius"/>
    </source>
</evidence>
<evidence type="ECO:0000256" key="1">
    <source>
        <dbReference type="ARBA" id="ARBA00004370"/>
    </source>
</evidence>
<evidence type="ECO:0000313" key="8">
    <source>
        <dbReference type="EMBL" id="PMM53640.1"/>
    </source>
</evidence>
<feature type="transmembrane region" description="Helical" evidence="5">
    <location>
        <begin position="46"/>
        <end position="66"/>
    </location>
</feature>
<reference evidence="7" key="2">
    <citation type="submission" date="2016-07" db="EMBL/GenBank/DDBJ databases">
        <authorList>
            <person name="Kauffman K."/>
            <person name="Arevalo P."/>
            <person name="Polz M.F."/>
        </authorList>
    </citation>
    <scope>NUCLEOTIDE SEQUENCE</scope>
    <source>
        <strain evidence="8">10N.261.48.A1</strain>
        <strain evidence="7">10N.261.52.F7</strain>
    </source>
</reference>
<dbReference type="RefSeq" id="WP_076670955.1">
    <property type="nucleotide sequence ID" value="NZ_CP094660.1"/>
</dbReference>
<feature type="domain" description="Methyl-accepting transducer" evidence="6">
    <location>
        <begin position="1"/>
        <end position="110"/>
    </location>
</feature>
<proteinExistence type="inferred from homology"/>
<reference evidence="7" key="3">
    <citation type="journal article" date="2018" name="Nature">
        <title>A major lineage of non-tailed dsDNA viruses as unrecognized killers of marine bacteria.</title>
        <authorList>
            <person name="Kauffman K.M."/>
            <person name="Hussain F.A."/>
            <person name="Yang J."/>
            <person name="Arevalo P."/>
            <person name="Brown J.M."/>
            <person name="Chang W.K."/>
            <person name="VanInsberghe D."/>
            <person name="Elsherbini J."/>
            <person name="Sharma R.S."/>
            <person name="Cutler M.B."/>
            <person name="Kelly L."/>
            <person name="Polz M.F."/>
        </authorList>
    </citation>
    <scope>NUCLEOTIDE SEQUENCE</scope>
    <source>
        <strain evidence="8">10N.261.48.A1</strain>
        <strain evidence="7">10N.261.52.F7</strain>
    </source>
</reference>
<dbReference type="PRINTS" id="PR00260">
    <property type="entry name" value="CHEMTRNSDUCR"/>
</dbReference>
<dbReference type="GO" id="GO:0016020">
    <property type="term" value="C:membrane"/>
    <property type="evidence" value="ECO:0007669"/>
    <property type="project" value="UniProtKB-SubCell"/>
</dbReference>
<reference evidence="9" key="1">
    <citation type="submission" date="2016-07" db="EMBL/GenBank/DDBJ databases">
        <title>Nontailed viruses are major unrecognized killers of bacteria in the ocean.</title>
        <authorList>
            <person name="Kauffman K."/>
            <person name="Hussain F."/>
            <person name="Yang J."/>
            <person name="Arevalo P."/>
            <person name="Brown J."/>
            <person name="Cutler M."/>
            <person name="Kelly L."/>
            <person name="Polz M.F."/>
        </authorList>
    </citation>
    <scope>NUCLEOTIDE SEQUENCE [LARGE SCALE GENOMIC DNA]</scope>
    <source>
        <strain evidence="9">10N.261.48.A1</strain>
        <strain>10N.261.52.F7</strain>
    </source>
</reference>
<evidence type="ECO:0000256" key="3">
    <source>
        <dbReference type="ARBA" id="ARBA00029447"/>
    </source>
</evidence>
<evidence type="ECO:0000256" key="2">
    <source>
        <dbReference type="ARBA" id="ARBA00023224"/>
    </source>
</evidence>
<dbReference type="AlphaFoldDB" id="A0A1R3EDV2"/>
<accession>A0A1R3EDV2</accession>
<keyword evidence="2 4" id="KW-0807">Transducer</keyword>
<gene>
    <name evidence="8" type="ORF">BCT50_14500</name>
    <name evidence="7" type="ORF">BCT99_08500</name>
</gene>
<keyword evidence="5" id="KW-0812">Transmembrane</keyword>
<comment type="subcellular location">
    <subcellularLocation>
        <location evidence="1">Membrane</location>
    </subcellularLocation>
</comment>
<sequence length="152" mass="16680">MSNKLKNIISFTGLTVILIMTTSLLNWKNFKKSSTVSNRKPLGYKFNAPIEAALAGVQGLGFAILAGEVRHLANRTQQITTKVKEVITSLQHEASNSITTIEDRKAQITTATVEQTLVAGEINQSLADIHHKAPVSGKHVQDKRLKPVFILH</sequence>
<dbReference type="SUPFAM" id="SSF58104">
    <property type="entry name" value="Methyl-accepting chemotaxis protein (MCP) signaling domain"/>
    <property type="match status" value="1"/>
</dbReference>
<dbReference type="Proteomes" id="UP000235554">
    <property type="component" value="Unassembled WGS sequence"/>
</dbReference>
<dbReference type="Gene3D" id="1.10.287.950">
    <property type="entry name" value="Methyl-accepting chemotaxis protein"/>
    <property type="match status" value="1"/>
</dbReference>
<evidence type="ECO:0000313" key="7">
    <source>
        <dbReference type="EMBL" id="PMK39615.1"/>
    </source>
</evidence>
<organism evidence="7">
    <name type="scientific">Vibrio lentus</name>
    <dbReference type="NCBI Taxonomy" id="136468"/>
    <lineage>
        <taxon>Bacteria</taxon>
        <taxon>Pseudomonadati</taxon>
        <taxon>Pseudomonadota</taxon>
        <taxon>Gammaproteobacteria</taxon>
        <taxon>Vibrionales</taxon>
        <taxon>Vibrionaceae</taxon>
        <taxon>Vibrio</taxon>
    </lineage>
</organism>
<dbReference type="EMBL" id="MCXM01000078">
    <property type="protein sequence ID" value="PMK39615.1"/>
    <property type="molecule type" value="Genomic_DNA"/>
</dbReference>
<comment type="caution">
    <text evidence="7">The sequence shown here is derived from an EMBL/GenBank/DDBJ whole genome shotgun (WGS) entry which is preliminary data.</text>
</comment>
<feature type="transmembrane region" description="Helical" evidence="5">
    <location>
        <begin position="7"/>
        <end position="26"/>
    </location>
</feature>
<dbReference type="InterPro" id="IPR004089">
    <property type="entry name" value="MCPsignal_dom"/>
</dbReference>
<keyword evidence="5" id="KW-1133">Transmembrane helix</keyword>
<dbReference type="PANTHER" id="PTHR32089:SF112">
    <property type="entry name" value="LYSOZYME-LIKE PROTEIN-RELATED"/>
    <property type="match status" value="1"/>
</dbReference>
<dbReference type="InterPro" id="IPR004090">
    <property type="entry name" value="Chemotax_Me-accpt_rcpt"/>
</dbReference>
<dbReference type="Pfam" id="PF00015">
    <property type="entry name" value="MCPsignal"/>
    <property type="match status" value="1"/>
</dbReference>
<evidence type="ECO:0000259" key="6">
    <source>
        <dbReference type="PROSITE" id="PS50111"/>
    </source>
</evidence>
<keyword evidence="5" id="KW-0472">Membrane</keyword>
<dbReference type="EMBL" id="MCZJ01000047">
    <property type="protein sequence ID" value="PMM53640.1"/>
    <property type="molecule type" value="Genomic_DNA"/>
</dbReference>
<dbReference type="PANTHER" id="PTHR32089">
    <property type="entry name" value="METHYL-ACCEPTING CHEMOTAXIS PROTEIN MCPB"/>
    <property type="match status" value="1"/>
</dbReference>
<comment type="similarity">
    <text evidence="3">Belongs to the methyl-accepting chemotaxis (MCP) protein family.</text>
</comment>
<dbReference type="PROSITE" id="PS50111">
    <property type="entry name" value="CHEMOTAXIS_TRANSDUC_2"/>
    <property type="match status" value="1"/>
</dbReference>
<name>A0A1R3EDV2_9VIBR</name>
<dbReference type="GO" id="GO:0006935">
    <property type="term" value="P:chemotaxis"/>
    <property type="evidence" value="ECO:0007669"/>
    <property type="project" value="InterPro"/>
</dbReference>
<dbReference type="GO" id="GO:0007165">
    <property type="term" value="P:signal transduction"/>
    <property type="evidence" value="ECO:0007669"/>
    <property type="project" value="UniProtKB-KW"/>
</dbReference>
<dbReference type="GO" id="GO:0004888">
    <property type="term" value="F:transmembrane signaling receptor activity"/>
    <property type="evidence" value="ECO:0007669"/>
    <property type="project" value="InterPro"/>
</dbReference>
<evidence type="ECO:0000256" key="4">
    <source>
        <dbReference type="PROSITE-ProRule" id="PRU00284"/>
    </source>
</evidence>
<protein>
    <recommendedName>
        <fullName evidence="6">Methyl-accepting transducer domain-containing protein</fullName>
    </recommendedName>
</protein>